<comment type="caution">
    <text evidence="2">The sequence shown here is derived from an EMBL/GenBank/DDBJ whole genome shotgun (WGS) entry which is preliminary data.</text>
</comment>
<dbReference type="Proteomes" id="UP000525652">
    <property type="component" value="Unassembled WGS sequence"/>
</dbReference>
<sequence length="115" mass="12414">MSEGELLLLVFGFGSFIALGAGFIIDRQVCRKIKEKKGKNSNSSLFLQSLSHSFLLAPSITPLGLGGFFTPFAIGILLAPNQKAALLSLISFASVFSITFCIHLAARTHRLKSEQ</sequence>
<keyword evidence="1" id="KW-0812">Transmembrane</keyword>
<organism evidence="2 3">
    <name type="scientific">Puniceicoccus vermicola</name>
    <dbReference type="NCBI Taxonomy" id="388746"/>
    <lineage>
        <taxon>Bacteria</taxon>
        <taxon>Pseudomonadati</taxon>
        <taxon>Verrucomicrobiota</taxon>
        <taxon>Opitutia</taxon>
        <taxon>Puniceicoccales</taxon>
        <taxon>Puniceicoccaceae</taxon>
        <taxon>Puniceicoccus</taxon>
    </lineage>
</organism>
<feature type="transmembrane region" description="Helical" evidence="1">
    <location>
        <begin position="45"/>
        <end position="78"/>
    </location>
</feature>
<keyword evidence="1" id="KW-1133">Transmembrane helix</keyword>
<keyword evidence="1" id="KW-0472">Membrane</keyword>
<evidence type="ECO:0000313" key="2">
    <source>
        <dbReference type="EMBL" id="MBC2601625.1"/>
    </source>
</evidence>
<name>A0A7X1E3L3_9BACT</name>
<keyword evidence="3" id="KW-1185">Reference proteome</keyword>
<feature type="transmembrane region" description="Helical" evidence="1">
    <location>
        <begin position="84"/>
        <end position="106"/>
    </location>
</feature>
<gene>
    <name evidence="2" type="ORF">H5P30_07525</name>
</gene>
<feature type="transmembrane region" description="Helical" evidence="1">
    <location>
        <begin position="6"/>
        <end position="25"/>
    </location>
</feature>
<dbReference type="EMBL" id="JACHVA010000058">
    <property type="protein sequence ID" value="MBC2601625.1"/>
    <property type="molecule type" value="Genomic_DNA"/>
</dbReference>
<protein>
    <submittedName>
        <fullName evidence="2">Uncharacterized protein</fullName>
    </submittedName>
</protein>
<proteinExistence type="predicted"/>
<reference evidence="2 3" key="1">
    <citation type="submission" date="2020-07" db="EMBL/GenBank/DDBJ databases">
        <authorList>
            <person name="Feng X."/>
        </authorList>
    </citation>
    <scope>NUCLEOTIDE SEQUENCE [LARGE SCALE GENOMIC DNA]</scope>
    <source>
        <strain evidence="2 3">JCM14086</strain>
    </source>
</reference>
<dbReference type="RefSeq" id="WP_185692356.1">
    <property type="nucleotide sequence ID" value="NZ_JACHVA010000058.1"/>
</dbReference>
<accession>A0A7X1E3L3</accession>
<evidence type="ECO:0000256" key="1">
    <source>
        <dbReference type="SAM" id="Phobius"/>
    </source>
</evidence>
<evidence type="ECO:0000313" key="3">
    <source>
        <dbReference type="Proteomes" id="UP000525652"/>
    </source>
</evidence>
<dbReference type="AlphaFoldDB" id="A0A7X1E3L3"/>